<dbReference type="Proteomes" id="UP000235145">
    <property type="component" value="Unassembled WGS sequence"/>
</dbReference>
<dbReference type="EMBL" id="NBSK02000004">
    <property type="protein sequence ID" value="KAJ0211691.1"/>
    <property type="molecule type" value="Genomic_DNA"/>
</dbReference>
<evidence type="ECO:0000313" key="2">
    <source>
        <dbReference type="Proteomes" id="UP000235145"/>
    </source>
</evidence>
<protein>
    <submittedName>
        <fullName evidence="1">Uncharacterized protein</fullName>
    </submittedName>
</protein>
<sequence length="125" mass="14767">MMFSWGTYFWTYSSVLMRGMFEKIEKFRLFKQANPESKKVHKYTVSGFTLPFKIWILETFPEATQFYIRTPIELPHMRSWRSKTLLSRLHCRRIINMSVPENQPISGKPDGADVAILCSLRQLDS</sequence>
<reference evidence="1 2" key="1">
    <citation type="journal article" date="2017" name="Nat. Commun.">
        <title>Genome assembly with in vitro proximity ligation data and whole-genome triplication in lettuce.</title>
        <authorList>
            <person name="Reyes-Chin-Wo S."/>
            <person name="Wang Z."/>
            <person name="Yang X."/>
            <person name="Kozik A."/>
            <person name="Arikit S."/>
            <person name="Song C."/>
            <person name="Xia L."/>
            <person name="Froenicke L."/>
            <person name="Lavelle D.O."/>
            <person name="Truco M.J."/>
            <person name="Xia R."/>
            <person name="Zhu S."/>
            <person name="Xu C."/>
            <person name="Xu H."/>
            <person name="Xu X."/>
            <person name="Cox K."/>
            <person name="Korf I."/>
            <person name="Meyers B.C."/>
            <person name="Michelmore R.W."/>
        </authorList>
    </citation>
    <scope>NUCLEOTIDE SEQUENCE [LARGE SCALE GENOMIC DNA]</scope>
    <source>
        <strain evidence="2">cv. Salinas</strain>
        <tissue evidence="1">Seedlings</tissue>
    </source>
</reference>
<evidence type="ECO:0000313" key="1">
    <source>
        <dbReference type="EMBL" id="KAJ0211691.1"/>
    </source>
</evidence>
<accession>A0A9R1VW27</accession>
<organism evidence="1 2">
    <name type="scientific">Lactuca sativa</name>
    <name type="common">Garden lettuce</name>
    <dbReference type="NCBI Taxonomy" id="4236"/>
    <lineage>
        <taxon>Eukaryota</taxon>
        <taxon>Viridiplantae</taxon>
        <taxon>Streptophyta</taxon>
        <taxon>Embryophyta</taxon>
        <taxon>Tracheophyta</taxon>
        <taxon>Spermatophyta</taxon>
        <taxon>Magnoliopsida</taxon>
        <taxon>eudicotyledons</taxon>
        <taxon>Gunneridae</taxon>
        <taxon>Pentapetalae</taxon>
        <taxon>asterids</taxon>
        <taxon>campanulids</taxon>
        <taxon>Asterales</taxon>
        <taxon>Asteraceae</taxon>
        <taxon>Cichorioideae</taxon>
        <taxon>Cichorieae</taxon>
        <taxon>Lactucinae</taxon>
        <taxon>Lactuca</taxon>
    </lineage>
</organism>
<name>A0A9R1VW27_LACSA</name>
<keyword evidence="2" id="KW-1185">Reference proteome</keyword>
<comment type="caution">
    <text evidence="1">The sequence shown here is derived from an EMBL/GenBank/DDBJ whole genome shotgun (WGS) entry which is preliminary data.</text>
</comment>
<dbReference type="AlphaFoldDB" id="A0A9R1VW27"/>
<gene>
    <name evidence="1" type="ORF">LSAT_V11C400207280</name>
</gene>
<proteinExistence type="predicted"/>